<dbReference type="EC" id="3.5.1.28" evidence="2"/>
<evidence type="ECO:0000256" key="4">
    <source>
        <dbReference type="ARBA" id="ARBA00023316"/>
    </source>
</evidence>
<dbReference type="SUPFAM" id="SSF55846">
    <property type="entry name" value="N-acetylmuramoyl-L-alanine amidase-like"/>
    <property type="match status" value="1"/>
</dbReference>
<accession>A0A0W0TVS2</accession>
<dbReference type="PANTHER" id="PTHR30417">
    <property type="entry name" value="N-ACETYLMURAMOYL-L-ALANINE AMIDASE AMID"/>
    <property type="match status" value="1"/>
</dbReference>
<protein>
    <recommendedName>
        <fullName evidence="2">N-acetylmuramoyl-L-alanine amidase</fullName>
        <ecNumber evidence="2">3.5.1.28</ecNumber>
    </recommendedName>
</protein>
<dbReference type="OrthoDB" id="9794842at2"/>
<dbReference type="GO" id="GO:0008745">
    <property type="term" value="F:N-acetylmuramoyl-L-alanine amidase activity"/>
    <property type="evidence" value="ECO:0007669"/>
    <property type="project" value="UniProtKB-EC"/>
</dbReference>
<dbReference type="AlphaFoldDB" id="A0A0W0TVS2"/>
<dbReference type="InterPro" id="IPR051206">
    <property type="entry name" value="NAMLAA_amidase_2"/>
</dbReference>
<dbReference type="Gene3D" id="3.40.80.10">
    <property type="entry name" value="Peptidoglycan recognition protein-like"/>
    <property type="match status" value="1"/>
</dbReference>
<evidence type="ECO:0000256" key="3">
    <source>
        <dbReference type="ARBA" id="ARBA00022801"/>
    </source>
</evidence>
<evidence type="ECO:0000313" key="8">
    <source>
        <dbReference type="Proteomes" id="UP000054773"/>
    </source>
</evidence>
<keyword evidence="5" id="KW-0732">Signal</keyword>
<feature type="chain" id="PRO_5006913439" description="N-acetylmuramoyl-L-alanine amidase" evidence="5">
    <location>
        <begin position="27"/>
        <end position="226"/>
    </location>
</feature>
<evidence type="ECO:0000256" key="5">
    <source>
        <dbReference type="SAM" id="SignalP"/>
    </source>
</evidence>
<dbReference type="EMBL" id="LNYA01000002">
    <property type="protein sequence ID" value="KTC99815.1"/>
    <property type="molecule type" value="Genomic_DNA"/>
</dbReference>
<gene>
    <name evidence="7" type="ORF">Lery_0169</name>
</gene>
<sequence>MAAILSMKITVPLHAALLLLCTQAFAFSCHELKPIIQKPIQFDNERKALTRDYQRSHYGIDSDSILIEPKMIVLHWTMLPTMDIVFRLFNPSALPKNSPRREELPGDLNVSSHFLVDKDGRIYQLMPENWMARHTIGLNHYAIGIENVGGVDGKDDLTEEQVRANAFLVCYLKDKYPEIKHVIGHNEYLNYKNTALWLEKDPNYQTDKTDPGPSFVSRVKQRIAAS</sequence>
<dbReference type="STRING" id="448.Lery_0169"/>
<comment type="catalytic activity">
    <reaction evidence="1">
        <text>Hydrolyzes the link between N-acetylmuramoyl residues and L-amino acid residues in certain cell-wall glycopeptides.</text>
        <dbReference type="EC" id="3.5.1.28"/>
    </reaction>
</comment>
<dbReference type="GO" id="GO:0009253">
    <property type="term" value="P:peptidoglycan catabolic process"/>
    <property type="evidence" value="ECO:0007669"/>
    <property type="project" value="InterPro"/>
</dbReference>
<evidence type="ECO:0000313" key="7">
    <source>
        <dbReference type="EMBL" id="KTC99815.1"/>
    </source>
</evidence>
<evidence type="ECO:0000256" key="1">
    <source>
        <dbReference type="ARBA" id="ARBA00001561"/>
    </source>
</evidence>
<dbReference type="Proteomes" id="UP000054773">
    <property type="component" value="Unassembled WGS sequence"/>
</dbReference>
<dbReference type="InterPro" id="IPR002502">
    <property type="entry name" value="Amidase_domain"/>
</dbReference>
<dbReference type="PANTHER" id="PTHR30417:SF1">
    <property type="entry name" value="N-ACETYLMURAMOYL-L-ALANINE AMIDASE AMID"/>
    <property type="match status" value="1"/>
</dbReference>
<keyword evidence="8" id="KW-1185">Reference proteome</keyword>
<organism evidence="7 8">
    <name type="scientific">Legionella erythra</name>
    <dbReference type="NCBI Taxonomy" id="448"/>
    <lineage>
        <taxon>Bacteria</taxon>
        <taxon>Pseudomonadati</taxon>
        <taxon>Pseudomonadota</taxon>
        <taxon>Gammaproteobacteria</taxon>
        <taxon>Legionellales</taxon>
        <taxon>Legionellaceae</taxon>
        <taxon>Legionella</taxon>
    </lineage>
</organism>
<feature type="signal peptide" evidence="5">
    <location>
        <begin position="1"/>
        <end position="26"/>
    </location>
</feature>
<dbReference type="SMART" id="SM00644">
    <property type="entry name" value="Ami_2"/>
    <property type="match status" value="1"/>
</dbReference>
<dbReference type="InterPro" id="IPR036505">
    <property type="entry name" value="Amidase/PGRP_sf"/>
</dbReference>
<feature type="domain" description="N-acetylmuramoyl-L-alanine amidase" evidence="6">
    <location>
        <begin position="57"/>
        <end position="212"/>
    </location>
</feature>
<keyword evidence="4" id="KW-0961">Cell wall biogenesis/degradation</keyword>
<dbReference type="GO" id="GO:0009254">
    <property type="term" value="P:peptidoglycan turnover"/>
    <property type="evidence" value="ECO:0007669"/>
    <property type="project" value="TreeGrafter"/>
</dbReference>
<proteinExistence type="predicted"/>
<evidence type="ECO:0000259" key="6">
    <source>
        <dbReference type="SMART" id="SM00644"/>
    </source>
</evidence>
<dbReference type="PATRIC" id="fig|448.7.peg.175"/>
<dbReference type="CDD" id="cd06583">
    <property type="entry name" value="PGRP"/>
    <property type="match status" value="1"/>
</dbReference>
<reference evidence="7 8" key="1">
    <citation type="submission" date="2015-11" db="EMBL/GenBank/DDBJ databases">
        <title>Genomic analysis of 38 Legionella species identifies large and diverse effector repertoires.</title>
        <authorList>
            <person name="Burstein D."/>
            <person name="Amaro F."/>
            <person name="Zusman T."/>
            <person name="Lifshitz Z."/>
            <person name="Cohen O."/>
            <person name="Gilbert J.A."/>
            <person name="Pupko T."/>
            <person name="Shuman H.A."/>
            <person name="Segal G."/>
        </authorList>
    </citation>
    <scope>NUCLEOTIDE SEQUENCE [LARGE SCALE GENOMIC DNA]</scope>
    <source>
        <strain evidence="7 8">SE-32A-C8</strain>
    </source>
</reference>
<comment type="caution">
    <text evidence="7">The sequence shown here is derived from an EMBL/GenBank/DDBJ whole genome shotgun (WGS) entry which is preliminary data.</text>
</comment>
<keyword evidence="3" id="KW-0378">Hydrolase</keyword>
<evidence type="ECO:0000256" key="2">
    <source>
        <dbReference type="ARBA" id="ARBA00011901"/>
    </source>
</evidence>
<dbReference type="Pfam" id="PF01510">
    <property type="entry name" value="Amidase_2"/>
    <property type="match status" value="1"/>
</dbReference>
<name>A0A0W0TVS2_LEGER</name>
<dbReference type="GO" id="GO:0071555">
    <property type="term" value="P:cell wall organization"/>
    <property type="evidence" value="ECO:0007669"/>
    <property type="project" value="UniProtKB-KW"/>
</dbReference>